<dbReference type="PANTHER" id="PTHR23324">
    <property type="entry name" value="SEC14 RELATED PROTEIN"/>
    <property type="match status" value="1"/>
</dbReference>
<gene>
    <name evidence="2" type="ORF">ODALV1_LOCUS20983</name>
</gene>
<feature type="domain" description="CRAL-TRIO" evidence="1">
    <location>
        <begin position="1"/>
        <end position="156"/>
    </location>
</feature>
<dbReference type="Gene3D" id="3.40.525.10">
    <property type="entry name" value="CRAL-TRIO lipid binding domain"/>
    <property type="match status" value="1"/>
</dbReference>
<dbReference type="PANTHER" id="PTHR23324:SF83">
    <property type="entry name" value="SEC14-LIKE PROTEIN 2"/>
    <property type="match status" value="1"/>
</dbReference>
<dbReference type="PROSITE" id="PS50191">
    <property type="entry name" value="CRAL_TRIO"/>
    <property type="match status" value="1"/>
</dbReference>
<evidence type="ECO:0000313" key="3">
    <source>
        <dbReference type="Proteomes" id="UP001642540"/>
    </source>
</evidence>
<accession>A0ABP1RFJ6</accession>
<dbReference type="SUPFAM" id="SSF52087">
    <property type="entry name" value="CRAL/TRIO domain"/>
    <property type="match status" value="1"/>
</dbReference>
<evidence type="ECO:0000259" key="1">
    <source>
        <dbReference type="PROSITE" id="PS50191"/>
    </source>
</evidence>
<dbReference type="EMBL" id="CAXLJM020000069">
    <property type="protein sequence ID" value="CAL8125475.1"/>
    <property type="molecule type" value="Genomic_DNA"/>
</dbReference>
<evidence type="ECO:0000313" key="2">
    <source>
        <dbReference type="EMBL" id="CAL8125475.1"/>
    </source>
</evidence>
<comment type="caution">
    <text evidence="2">The sequence shown here is derived from an EMBL/GenBank/DDBJ whole genome shotgun (WGS) entry which is preliminary data.</text>
</comment>
<dbReference type="CDD" id="cd00170">
    <property type="entry name" value="SEC14"/>
    <property type="match status" value="1"/>
</dbReference>
<dbReference type="Proteomes" id="UP001642540">
    <property type="component" value="Unassembled WGS sequence"/>
</dbReference>
<keyword evidence="3" id="KW-1185">Reference proteome</keyword>
<protein>
    <recommendedName>
        <fullName evidence="1">CRAL-TRIO domain-containing protein</fullName>
    </recommendedName>
</protein>
<dbReference type="InterPro" id="IPR051064">
    <property type="entry name" value="SEC14/CRAL-TRIO_domain"/>
</dbReference>
<name>A0ABP1RFJ6_9HEXA</name>
<organism evidence="2 3">
    <name type="scientific">Orchesella dallaii</name>
    <dbReference type="NCBI Taxonomy" id="48710"/>
    <lineage>
        <taxon>Eukaryota</taxon>
        <taxon>Metazoa</taxon>
        <taxon>Ecdysozoa</taxon>
        <taxon>Arthropoda</taxon>
        <taxon>Hexapoda</taxon>
        <taxon>Collembola</taxon>
        <taxon>Entomobryomorpha</taxon>
        <taxon>Entomobryoidea</taxon>
        <taxon>Orchesellidae</taxon>
        <taxon>Orchesellinae</taxon>
        <taxon>Orchesella</taxon>
    </lineage>
</organism>
<reference evidence="2 3" key="1">
    <citation type="submission" date="2024-08" db="EMBL/GenBank/DDBJ databases">
        <authorList>
            <person name="Cucini C."/>
            <person name="Frati F."/>
        </authorList>
    </citation>
    <scope>NUCLEOTIDE SEQUENCE [LARGE SCALE GENOMIC DNA]</scope>
</reference>
<dbReference type="InterPro" id="IPR036865">
    <property type="entry name" value="CRAL-TRIO_dom_sf"/>
</dbReference>
<sequence length="158" mass="17823">MPFSDWDLRKAAKIPGALEHFEGFATRFLQETMECIRNEHENRIEGHFPITQVIFIVNCKDFPLGQLLNLGAIRNIIALGTTYEAHYPEIMYKAILINVPSYFGIGIAALKQVMAPKTMSKLCSYSTMANWKKDMIEVLDPAILPERYGGTADVKKGI</sequence>
<dbReference type="Pfam" id="PF00650">
    <property type="entry name" value="CRAL_TRIO"/>
    <property type="match status" value="1"/>
</dbReference>
<dbReference type="InterPro" id="IPR001251">
    <property type="entry name" value="CRAL-TRIO_dom"/>
</dbReference>
<proteinExistence type="predicted"/>